<keyword evidence="1" id="KW-0812">Transmembrane</keyword>
<dbReference type="InterPro" id="IPR004158">
    <property type="entry name" value="DUF247_pln"/>
</dbReference>
<organism evidence="2 3">
    <name type="scientific">Acacia crassicarpa</name>
    <name type="common">northern wattle</name>
    <dbReference type="NCBI Taxonomy" id="499986"/>
    <lineage>
        <taxon>Eukaryota</taxon>
        <taxon>Viridiplantae</taxon>
        <taxon>Streptophyta</taxon>
        <taxon>Embryophyta</taxon>
        <taxon>Tracheophyta</taxon>
        <taxon>Spermatophyta</taxon>
        <taxon>Magnoliopsida</taxon>
        <taxon>eudicotyledons</taxon>
        <taxon>Gunneridae</taxon>
        <taxon>Pentapetalae</taxon>
        <taxon>rosids</taxon>
        <taxon>fabids</taxon>
        <taxon>Fabales</taxon>
        <taxon>Fabaceae</taxon>
        <taxon>Caesalpinioideae</taxon>
        <taxon>mimosoid clade</taxon>
        <taxon>Acacieae</taxon>
        <taxon>Acacia</taxon>
    </lineage>
</organism>
<keyword evidence="1" id="KW-1133">Transmembrane helix</keyword>
<gene>
    <name evidence="2" type="ORF">QN277_010543</name>
</gene>
<name>A0AAE1ILY7_9FABA</name>
<evidence type="ECO:0000313" key="3">
    <source>
        <dbReference type="Proteomes" id="UP001293593"/>
    </source>
</evidence>
<feature type="transmembrane region" description="Helical" evidence="1">
    <location>
        <begin position="402"/>
        <end position="422"/>
    </location>
</feature>
<dbReference type="Pfam" id="PF03140">
    <property type="entry name" value="DUF247"/>
    <property type="match status" value="1"/>
</dbReference>
<proteinExistence type="predicted"/>
<dbReference type="EMBL" id="JAWXYG010000016">
    <property type="protein sequence ID" value="KAK4253212.1"/>
    <property type="molecule type" value="Genomic_DNA"/>
</dbReference>
<dbReference type="PANTHER" id="PTHR31170">
    <property type="entry name" value="BNAC04G53230D PROTEIN"/>
    <property type="match status" value="1"/>
</dbReference>
<dbReference type="AlphaFoldDB" id="A0AAE1ILY7"/>
<protein>
    <submittedName>
        <fullName evidence="2">Uncharacterized protein</fullName>
    </submittedName>
</protein>
<dbReference type="Proteomes" id="UP001293593">
    <property type="component" value="Unassembled WGS sequence"/>
</dbReference>
<sequence length="425" mass="48468">MEETKWRFMHKLLSRPTVQEQTKTIKICSEKIRAIESIIRASYAEKIEMASEELARNMLLDACFLLELLIRLSENTETDPSDLGYIINDKKKMVRVLTDLTLLENQIPFFLLTALSSNLLSSHDHAEQQELATLLNLSQDQKLSPQNLVKSLFDECDVTRAGPHLSKGVYHFLHLIHLCYPDPYDPQQHKQSKAPLQLLRCARKLQAFGITIKASQTKHCGGNNKAGILAAALTEFVDKFEFKIEFNETQRELTIPTLHIKEATEVKWRNLIAWEQLGLNGIGYKFSSYAYFLKGLVSSVHDIQLLKEKGVISVDHEEAKDEDLVIIFQSIISEEEQMDGRYRKVCKGLNRAKVDGVVGCCVLILRMVWHYFRKFLEWLQRGLISSLLSFVDIYLGTPWKFIGVVVGAALLALTIIQTVYAIRAA</sequence>
<keyword evidence="3" id="KW-1185">Reference proteome</keyword>
<reference evidence="2" key="1">
    <citation type="submission" date="2023-10" db="EMBL/GenBank/DDBJ databases">
        <title>Chromosome-level genome of the transformable northern wattle, Acacia crassicarpa.</title>
        <authorList>
            <person name="Massaro I."/>
            <person name="Sinha N.R."/>
            <person name="Poethig S."/>
            <person name="Leichty A.R."/>
        </authorList>
    </citation>
    <scope>NUCLEOTIDE SEQUENCE</scope>
    <source>
        <strain evidence="2">Acra3RX</strain>
        <tissue evidence="2">Leaf</tissue>
    </source>
</reference>
<comment type="caution">
    <text evidence="2">The sequence shown here is derived from an EMBL/GenBank/DDBJ whole genome shotgun (WGS) entry which is preliminary data.</text>
</comment>
<keyword evidence="1" id="KW-0472">Membrane</keyword>
<evidence type="ECO:0000256" key="1">
    <source>
        <dbReference type="SAM" id="Phobius"/>
    </source>
</evidence>
<dbReference type="PANTHER" id="PTHR31170:SF20">
    <property type="entry name" value="DUF247 DOMAIN PROTEIN"/>
    <property type="match status" value="1"/>
</dbReference>
<accession>A0AAE1ILY7</accession>
<evidence type="ECO:0000313" key="2">
    <source>
        <dbReference type="EMBL" id="KAK4253212.1"/>
    </source>
</evidence>